<comment type="function">
    <text evidence="1 14">Catalyzes the ferredoxin-dependent oxidative decarboxylation of arylpyruvates.</text>
</comment>
<dbReference type="Gene3D" id="3.40.50.970">
    <property type="match status" value="2"/>
</dbReference>
<sequence>MTEELVKRLLSGNEALARGAWEAGVEVASGYPGTPSTEILEFFASMPNVYAEWAPNEKVALDVAVGAAYAGKRALATMKHVGVNVAADSFFYAAMTGMEAGLVIVSADDPSMHSSQNEQDNRNYAKFARIPCLDPADSQEARDMMVRAFEISEEFDTPVLIRPTTRICHTSSLVATGPDRYQTPPPGKYPRNPAKYVMIPANARKRHPLVEERLQKLADFAETSDLNRAEMRSFELGVITSGIAYQYARDVFPDASILKLGMSFPLPQNMIRDFAAKVDKVIVLEELDPFIEEQVLMMGIKLYKPDGWVGGKYPHFKSIFPHNGELNSGIVRSHAIRIGLLPDEPKTQPEVESAPAARVEFPVLLVEELPRRPPALCPGCPHRSTFYILNKLKRPVNGDIGCYTLGVVPPLSAMDTCGCMGASIGVAHGGMMAGDRERHFSVIGDSTFFHTGVQALMNVAYNQSNVITIIMDNRITSMTGQQENPGSGLTLQGKPTNEVDIEALVRSIGIKTVRRVDAYDVDAIESTLREWLKIDEPAVLITDHACALVPDERKKYLPLDIVEEDCNGCTLCFRIGCPAIIRSEKLDEKTRRPLAEINPILCTGCEICSQVCPRDAILFREQVLARQVD</sequence>
<evidence type="ECO:0000256" key="3">
    <source>
        <dbReference type="ARBA" id="ARBA00012812"/>
    </source>
</evidence>
<evidence type="ECO:0000256" key="11">
    <source>
        <dbReference type="ARBA" id="ARBA00023014"/>
    </source>
</evidence>
<name>A0A8J6NN25_9CHLR</name>
<dbReference type="FunFam" id="3.40.50.970:FF:000039">
    <property type="entry name" value="Indolepyruvate oxidoreductase subunit IorA"/>
    <property type="match status" value="1"/>
</dbReference>
<dbReference type="Pfam" id="PF01855">
    <property type="entry name" value="POR_N"/>
    <property type="match status" value="1"/>
</dbReference>
<feature type="binding site" evidence="15">
    <location>
        <position position="566"/>
    </location>
    <ligand>
        <name>[4Fe-4S] cluster</name>
        <dbReference type="ChEBI" id="CHEBI:49883"/>
        <label>1</label>
    </ligand>
</feature>
<gene>
    <name evidence="17" type="primary">iorA</name>
    <name evidence="17" type="ORF">H8E29_13370</name>
</gene>
<evidence type="ECO:0000256" key="6">
    <source>
        <dbReference type="ARBA" id="ARBA00022485"/>
    </source>
</evidence>
<dbReference type="PIRSF" id="PIRSF006439">
    <property type="entry name" value="Indolepyruvate_ferr_oxidored"/>
    <property type="match status" value="1"/>
</dbReference>
<evidence type="ECO:0000313" key="17">
    <source>
        <dbReference type="EMBL" id="MBC8336250.1"/>
    </source>
</evidence>
<dbReference type="InterPro" id="IPR011766">
    <property type="entry name" value="TPP_enzyme_TPP-bd"/>
</dbReference>
<evidence type="ECO:0000256" key="12">
    <source>
        <dbReference type="ARBA" id="ARBA00030514"/>
    </source>
</evidence>
<evidence type="ECO:0000313" key="18">
    <source>
        <dbReference type="Proteomes" id="UP000614469"/>
    </source>
</evidence>
<feature type="binding site" evidence="15">
    <location>
        <position position="572"/>
    </location>
    <ligand>
        <name>[4Fe-4S] cluster</name>
        <dbReference type="ChEBI" id="CHEBI:49883"/>
        <label>1</label>
    </ligand>
</feature>
<reference evidence="17 18" key="1">
    <citation type="submission" date="2020-08" db="EMBL/GenBank/DDBJ databases">
        <title>Bridging the membrane lipid divide: bacteria of the FCB group superphylum have the potential to synthesize archaeal ether lipids.</title>
        <authorList>
            <person name="Villanueva L."/>
            <person name="Von Meijenfeldt F.A.B."/>
            <person name="Westbye A.B."/>
            <person name="Yadav S."/>
            <person name="Hopmans E.C."/>
            <person name="Dutilh B.E."/>
            <person name="Sinninghe Damste J.S."/>
        </authorList>
    </citation>
    <scope>NUCLEOTIDE SEQUENCE [LARGE SCALE GENOMIC DNA]</scope>
    <source>
        <strain evidence="17">NIOZ-UU36</strain>
    </source>
</reference>
<dbReference type="PROSITE" id="PS00198">
    <property type="entry name" value="4FE4S_FER_1"/>
    <property type="match status" value="1"/>
</dbReference>
<dbReference type="PROSITE" id="PS51379">
    <property type="entry name" value="4FE4S_FER_2"/>
    <property type="match status" value="2"/>
</dbReference>
<dbReference type="CDD" id="cd07034">
    <property type="entry name" value="TPP_PYR_PFOR_IOR-alpha_like"/>
    <property type="match status" value="1"/>
</dbReference>
<dbReference type="CDD" id="cd02008">
    <property type="entry name" value="TPP_IOR_alpha"/>
    <property type="match status" value="1"/>
</dbReference>
<dbReference type="NCBIfam" id="TIGR03336">
    <property type="entry name" value="IOR_alpha"/>
    <property type="match status" value="1"/>
</dbReference>
<evidence type="ECO:0000256" key="13">
    <source>
        <dbReference type="ARBA" id="ARBA00048332"/>
    </source>
</evidence>
<dbReference type="InterPro" id="IPR017721">
    <property type="entry name" value="IorA"/>
</dbReference>
<feature type="domain" description="4Fe-4S ferredoxin-type" evidence="16">
    <location>
        <begin position="557"/>
        <end position="585"/>
    </location>
</feature>
<dbReference type="AlphaFoldDB" id="A0A8J6NN25"/>
<keyword evidence="6 14" id="KW-0004">4Fe-4S</keyword>
<feature type="binding site" evidence="15">
    <location>
        <position position="569"/>
    </location>
    <ligand>
        <name>[4Fe-4S] cluster</name>
        <dbReference type="ChEBI" id="CHEBI:49883"/>
        <label>1</label>
    </ligand>
</feature>
<evidence type="ECO:0000256" key="10">
    <source>
        <dbReference type="ARBA" id="ARBA00023004"/>
    </source>
</evidence>
<accession>A0A8J6NN25</accession>
<dbReference type="SUPFAM" id="SSF52518">
    <property type="entry name" value="Thiamin diphosphate-binding fold (THDP-binding)"/>
    <property type="match status" value="2"/>
</dbReference>
<dbReference type="InterPro" id="IPR045025">
    <property type="entry name" value="HACL1-like"/>
</dbReference>
<keyword evidence="5 14" id="KW-0813">Transport</keyword>
<evidence type="ECO:0000256" key="2">
    <source>
        <dbReference type="ARBA" id="ARBA00011238"/>
    </source>
</evidence>
<feature type="binding site" evidence="15">
    <location>
        <position position="612"/>
    </location>
    <ligand>
        <name>[4Fe-4S] cluster</name>
        <dbReference type="ChEBI" id="CHEBI:49883"/>
        <label>1</label>
    </ligand>
</feature>
<dbReference type="EMBL" id="JACNJN010000149">
    <property type="protein sequence ID" value="MBC8336250.1"/>
    <property type="molecule type" value="Genomic_DNA"/>
</dbReference>
<organism evidence="17 18">
    <name type="scientific">Candidatus Desulfolinea nitratireducens</name>
    <dbReference type="NCBI Taxonomy" id="2841698"/>
    <lineage>
        <taxon>Bacteria</taxon>
        <taxon>Bacillati</taxon>
        <taxon>Chloroflexota</taxon>
        <taxon>Anaerolineae</taxon>
        <taxon>Anaerolineales</taxon>
        <taxon>Anaerolineales incertae sedis</taxon>
        <taxon>Candidatus Desulfolinea</taxon>
    </lineage>
</organism>
<feature type="binding site" evidence="15">
    <location>
        <position position="608"/>
    </location>
    <ligand>
        <name>[4Fe-4S] cluster</name>
        <dbReference type="ChEBI" id="CHEBI:49883"/>
        <label>2</label>
    </ligand>
</feature>
<keyword evidence="9 14" id="KW-0560">Oxidoreductase</keyword>
<feature type="binding site" evidence="15">
    <location>
        <position position="602"/>
    </location>
    <ligand>
        <name>[4Fe-4S] cluster</name>
        <dbReference type="ChEBI" id="CHEBI:49883"/>
        <label>2</label>
    </ligand>
</feature>
<evidence type="ECO:0000256" key="4">
    <source>
        <dbReference type="ARBA" id="ARBA00017710"/>
    </source>
</evidence>
<dbReference type="Proteomes" id="UP000614469">
    <property type="component" value="Unassembled WGS sequence"/>
</dbReference>
<dbReference type="Gene3D" id="3.30.70.20">
    <property type="match status" value="1"/>
</dbReference>
<dbReference type="InterPro" id="IPR017896">
    <property type="entry name" value="4Fe4S_Fe-S-bd"/>
</dbReference>
<keyword evidence="7 14" id="KW-0479">Metal-binding</keyword>
<evidence type="ECO:0000259" key="16">
    <source>
        <dbReference type="PROSITE" id="PS51379"/>
    </source>
</evidence>
<dbReference type="Pfam" id="PF00037">
    <property type="entry name" value="Fer4"/>
    <property type="match status" value="1"/>
</dbReference>
<proteinExistence type="predicted"/>
<dbReference type="InterPro" id="IPR002880">
    <property type="entry name" value="Pyrv_Fd/Flavodoxin_OxRdtase_N"/>
</dbReference>
<comment type="cofactor">
    <cofactor evidence="14 15">
        <name>[4Fe-4S] cluster</name>
        <dbReference type="ChEBI" id="CHEBI:49883"/>
    </cofactor>
    <text evidence="14 15">Binds 2 [4Fe-4S] clusters. In this family the first cluster has a non-standard and varying [4Fe-4S] binding motif CX(2)CX(2)CX(4-5)CP.</text>
</comment>
<dbReference type="SUPFAM" id="SSF54862">
    <property type="entry name" value="4Fe-4S ferredoxins"/>
    <property type="match status" value="1"/>
</dbReference>
<evidence type="ECO:0000256" key="9">
    <source>
        <dbReference type="ARBA" id="ARBA00023002"/>
    </source>
</evidence>
<evidence type="ECO:0000256" key="14">
    <source>
        <dbReference type="PIRNR" id="PIRNR006439"/>
    </source>
</evidence>
<dbReference type="GO" id="GO:0043805">
    <property type="term" value="F:indolepyruvate ferredoxin oxidoreductase activity"/>
    <property type="evidence" value="ECO:0007669"/>
    <property type="project" value="UniProtKB-UniRule"/>
</dbReference>
<feature type="domain" description="4Fe-4S ferredoxin-type" evidence="16">
    <location>
        <begin position="593"/>
        <end position="622"/>
    </location>
</feature>
<comment type="caution">
    <text evidence="17">The sequence shown here is derived from an EMBL/GenBank/DDBJ whole genome shotgun (WGS) entry which is preliminary data.</text>
</comment>
<comment type="catalytic activity">
    <reaction evidence="13 14">
        <text>indole-3-pyruvate + 2 oxidized [2Fe-2S]-[ferredoxin] + CoA = (indol-3-yl)acetyl-CoA + 2 reduced [2Fe-2S]-[ferredoxin] + CO2 + H(+)</text>
        <dbReference type="Rhea" id="RHEA:12645"/>
        <dbReference type="Rhea" id="RHEA-COMP:10000"/>
        <dbReference type="Rhea" id="RHEA-COMP:10001"/>
        <dbReference type="ChEBI" id="CHEBI:15378"/>
        <dbReference type="ChEBI" id="CHEBI:16526"/>
        <dbReference type="ChEBI" id="CHEBI:17640"/>
        <dbReference type="ChEBI" id="CHEBI:33737"/>
        <dbReference type="ChEBI" id="CHEBI:33738"/>
        <dbReference type="ChEBI" id="CHEBI:57271"/>
        <dbReference type="ChEBI" id="CHEBI:57287"/>
        <dbReference type="EC" id="1.2.7.8"/>
    </reaction>
</comment>
<dbReference type="PANTHER" id="PTHR43710">
    <property type="entry name" value="2-HYDROXYACYL-COA LYASE"/>
    <property type="match status" value="1"/>
</dbReference>
<comment type="subunit">
    <text evidence="2">Heterodimer of the IorA and IorB subunits.</text>
</comment>
<protein>
    <recommendedName>
        <fullName evidence="4 14">Indolepyruvate oxidoreductase subunit IorA</fullName>
        <shortName evidence="14">IOR</shortName>
        <ecNumber evidence="3 14">1.2.7.8</ecNumber>
    </recommendedName>
    <alternativeName>
        <fullName evidence="12 14">Indolepyruvate ferredoxin oxidoreductase subunit alpha</fullName>
    </alternativeName>
</protein>
<evidence type="ECO:0000256" key="7">
    <source>
        <dbReference type="ARBA" id="ARBA00022723"/>
    </source>
</evidence>
<evidence type="ECO:0000256" key="1">
    <source>
        <dbReference type="ARBA" id="ARBA00002995"/>
    </source>
</evidence>
<evidence type="ECO:0000256" key="15">
    <source>
        <dbReference type="PIRSR" id="PIRSR006439-50"/>
    </source>
</evidence>
<dbReference type="Pfam" id="PF02775">
    <property type="entry name" value="TPP_enzyme_C"/>
    <property type="match status" value="1"/>
</dbReference>
<dbReference type="SUPFAM" id="SSF52922">
    <property type="entry name" value="TK C-terminal domain-like"/>
    <property type="match status" value="1"/>
</dbReference>
<dbReference type="InterPro" id="IPR017900">
    <property type="entry name" value="4Fe4S_Fe_S_CS"/>
</dbReference>
<evidence type="ECO:0000256" key="8">
    <source>
        <dbReference type="ARBA" id="ARBA00022982"/>
    </source>
</evidence>
<dbReference type="InterPro" id="IPR009014">
    <property type="entry name" value="Transketo_C/PFOR_II"/>
</dbReference>
<evidence type="ECO:0000256" key="5">
    <source>
        <dbReference type="ARBA" id="ARBA00022448"/>
    </source>
</evidence>
<dbReference type="GO" id="GO:0030976">
    <property type="term" value="F:thiamine pyrophosphate binding"/>
    <property type="evidence" value="ECO:0007669"/>
    <property type="project" value="InterPro"/>
</dbReference>
<feature type="binding site" evidence="15">
    <location>
        <position position="577"/>
    </location>
    <ligand>
        <name>[4Fe-4S] cluster</name>
        <dbReference type="ChEBI" id="CHEBI:49883"/>
        <label>2</label>
    </ligand>
</feature>
<dbReference type="InterPro" id="IPR029061">
    <property type="entry name" value="THDP-binding"/>
</dbReference>
<keyword evidence="11 14" id="KW-0411">Iron-sulfur</keyword>
<dbReference type="GO" id="GO:0051539">
    <property type="term" value="F:4 iron, 4 sulfur cluster binding"/>
    <property type="evidence" value="ECO:0007669"/>
    <property type="project" value="UniProtKB-UniRule"/>
</dbReference>
<keyword evidence="10 14" id="KW-0408">Iron</keyword>
<dbReference type="GO" id="GO:0046872">
    <property type="term" value="F:metal ion binding"/>
    <property type="evidence" value="ECO:0007669"/>
    <property type="project" value="UniProtKB-UniRule"/>
</dbReference>
<keyword evidence="8 14" id="KW-0249">Electron transport</keyword>
<feature type="binding site" evidence="15">
    <location>
        <position position="605"/>
    </location>
    <ligand>
        <name>[4Fe-4S] cluster</name>
        <dbReference type="ChEBI" id="CHEBI:49883"/>
        <label>2</label>
    </ligand>
</feature>
<dbReference type="PANTHER" id="PTHR43710:SF5">
    <property type="entry name" value="INDOLEPYRUVATE FERREDOXIN OXIDOREDUCTASE ALPHA SUBUNIT"/>
    <property type="match status" value="1"/>
</dbReference>
<dbReference type="EC" id="1.2.7.8" evidence="3 14"/>